<evidence type="ECO:0000313" key="7">
    <source>
        <dbReference type="Proteomes" id="UP000660262"/>
    </source>
</evidence>
<dbReference type="Gene3D" id="3.50.50.60">
    <property type="entry name" value="FAD/NAD(P)-binding domain"/>
    <property type="match status" value="2"/>
</dbReference>
<evidence type="ECO:0000256" key="2">
    <source>
        <dbReference type="ARBA" id="ARBA00012804"/>
    </source>
</evidence>
<dbReference type="PANTHER" id="PTHR43563:SF1">
    <property type="entry name" value="AMINE OXIDASE [FLAVIN-CONTAINING] B"/>
    <property type="match status" value="1"/>
</dbReference>
<dbReference type="OrthoDB" id="567300at2759"/>
<dbReference type="Pfam" id="PF13450">
    <property type="entry name" value="NAD_binding_8"/>
    <property type="match status" value="1"/>
</dbReference>
<evidence type="ECO:0000259" key="5">
    <source>
        <dbReference type="Pfam" id="PF01593"/>
    </source>
</evidence>
<comment type="similarity">
    <text evidence="1">Belongs to the flavin monoamine oxidase family.</text>
</comment>
<dbReference type="GO" id="GO:0097621">
    <property type="term" value="F:monoamine oxidase activity"/>
    <property type="evidence" value="ECO:0007669"/>
    <property type="project" value="UniProtKB-EC"/>
</dbReference>
<dbReference type="Pfam" id="PF01593">
    <property type="entry name" value="Amino_oxidase"/>
    <property type="match status" value="1"/>
</dbReference>
<dbReference type="InterPro" id="IPR050703">
    <property type="entry name" value="Flavin_MAO"/>
</dbReference>
<dbReference type="InterPro" id="IPR036188">
    <property type="entry name" value="FAD/NAD-bd_sf"/>
</dbReference>
<comment type="caution">
    <text evidence="6">The sequence shown here is derived from an EMBL/GenBank/DDBJ whole genome shotgun (WGS) entry which is preliminary data.</text>
</comment>
<feature type="region of interest" description="Disordered" evidence="4">
    <location>
        <begin position="894"/>
        <end position="930"/>
    </location>
</feature>
<name>A0A830HU63_9CHLO</name>
<protein>
    <recommendedName>
        <fullName evidence="2">monoamine oxidase</fullName>
        <ecNumber evidence="2">1.4.3.4</ecNumber>
    </recommendedName>
</protein>
<organism evidence="6 7">
    <name type="scientific">Pycnococcus provasolii</name>
    <dbReference type="NCBI Taxonomy" id="41880"/>
    <lineage>
        <taxon>Eukaryota</taxon>
        <taxon>Viridiplantae</taxon>
        <taxon>Chlorophyta</taxon>
        <taxon>Pseudoscourfieldiophyceae</taxon>
        <taxon>Pseudoscourfieldiales</taxon>
        <taxon>Pycnococcaceae</taxon>
        <taxon>Pycnococcus</taxon>
    </lineage>
</organism>
<sequence length="1302" mass="141316">MAPPPPSPPSRCLTRSAWLNMYGPVVLPVVFLFSPQVVGWCAALHYICRVRHWRHAPVSDSLDYVARWTIVDLRAPPKWWRRRRVGTLSHEGAVAFVRGAVHDNARVLLLCQPKAAGYAQNPIVVYYLFDEDDRLATCIAEVTNMPWGDAVLFQFDPNGEALPNKPLHVSPFTPMQASWTLRTRISPSKLFVHVTVVDTFDQGSVIDVKSVITAHHRGHVEMWLCPLTVPTPECFQANPLEFVEDLLYGAPKDDQFWNRGYLPPSDGSTTEYSTTAIPSYADGSTSIPSGLPNGLVLHHRFKLPNNVAGQRVTLLWNYITANSYNPVGYYNYTFPNSEWWASYLAPTPCPLPDTTSVPEQFWNCMDVTIEEDPSFTTVACLTTMATTAASATDVIVVGAGISGLVAAWKLQTQGLSVVILEGRARIGGRCFSTPEGVDLGASWTWPPHERRVMELANKLQLEFVPQRLDGGVRLPGVRAPGGGERLAPCGPDAVRINGGYGALARAIHGKLLRDTVHLGETVKDVESLAGGGVHVRTSNGAVYEGAHIVIAVPPRLAAAINFSPPLPDEQVERMNATATWAGDWAKVVATYPSPFWREQGDSGVAQLPSLVTWEGADAPELGELTNAIAGVTFGARACGKLAEHASDSVTGLSADSLRVSVARELAAAFGPIASEQLDKVYHASWMAEPLTYGPGKYAERQEDPRATYGHKLLRQSASWGVSFAGTETESASGHVEGAIASGERAAREAAEGTNAHARGSVVQVPGTEKTIERLAEWRELLRGEQEERANFLTTLIMNSSIMSASSQSSATRDFILREASCRADAARDAEEMAYLRTLMTTLKTVKTTDQSRTASPTATDDDDVDDTSKALAQLKATLQDRIAHLMRRKHVAIAGASGGGDDSDSDSDFNDDDDDAEKDEHKKAAPDLQASQAEWGDFLDASFWREAVEGSLQGVANLQDHEAASISTETVDAARAHLVDTGWAKISASAFPSTHAGDTAAVALAMDALFHRDLPPAFVFLFDEVWRLVDTCWDVAEKLLGAPCTLEPTFAAYRLRTRAEEPKAQAADTTNAKAGGGRYLGTNFGGAHRDYSYAESFTAAGHPRLVTVWVPLVDVDVDSGCMHVVPREFDAHYEGRRLLVPAGEASKPGSLGMHEHRHVCTVGSFSGLSFLHFPLYGSRPLAPVEAGAALMWTGNLIHWGAPYHNKGTKATPRRSIGLVFRRAGASKAAEKGNDCVPITRGEMRGVTASGNVSEALEWRLRRIRQSLGAFTHWHDVPHELKQRLDAFATTTAVEPPQDEDAS</sequence>
<dbReference type="Gene3D" id="2.60.120.620">
    <property type="entry name" value="q2cbj1_9rhob like domain"/>
    <property type="match status" value="1"/>
</dbReference>
<gene>
    <name evidence="6" type="ORF">PPROV_000896500</name>
</gene>
<dbReference type="Pfam" id="PF05721">
    <property type="entry name" value="PhyH"/>
    <property type="match status" value="1"/>
</dbReference>
<dbReference type="Pfam" id="PF07103">
    <property type="entry name" value="DUF1365"/>
    <property type="match status" value="1"/>
</dbReference>
<dbReference type="PROSITE" id="PS00290">
    <property type="entry name" value="IG_MHC"/>
    <property type="match status" value="1"/>
</dbReference>
<comment type="catalytic activity">
    <reaction evidence="3">
        <text>a secondary aliphatic amine + O2 + H2O = a primary amine + an aldehyde + H2O2</text>
        <dbReference type="Rhea" id="RHEA:26414"/>
        <dbReference type="ChEBI" id="CHEBI:15377"/>
        <dbReference type="ChEBI" id="CHEBI:15379"/>
        <dbReference type="ChEBI" id="CHEBI:16240"/>
        <dbReference type="ChEBI" id="CHEBI:17478"/>
        <dbReference type="ChEBI" id="CHEBI:58855"/>
        <dbReference type="ChEBI" id="CHEBI:65296"/>
        <dbReference type="EC" id="1.4.3.4"/>
    </reaction>
</comment>
<dbReference type="EMBL" id="BNJQ01000028">
    <property type="protein sequence ID" value="GHP10233.1"/>
    <property type="molecule type" value="Genomic_DNA"/>
</dbReference>
<evidence type="ECO:0000256" key="4">
    <source>
        <dbReference type="SAM" id="MobiDB-lite"/>
    </source>
</evidence>
<dbReference type="InterPro" id="IPR003006">
    <property type="entry name" value="Ig/MHC_CS"/>
</dbReference>
<dbReference type="SUPFAM" id="SSF54373">
    <property type="entry name" value="FAD-linked reductases, C-terminal domain"/>
    <property type="match status" value="1"/>
</dbReference>
<evidence type="ECO:0000313" key="6">
    <source>
        <dbReference type="EMBL" id="GHP10233.1"/>
    </source>
</evidence>
<dbReference type="PANTHER" id="PTHR43563">
    <property type="entry name" value="AMINE OXIDASE"/>
    <property type="match status" value="1"/>
</dbReference>
<dbReference type="InterPro" id="IPR002937">
    <property type="entry name" value="Amino_oxidase"/>
</dbReference>
<reference evidence="6" key="1">
    <citation type="submission" date="2020-10" db="EMBL/GenBank/DDBJ databases">
        <title>Unveiling of a novel bifunctional photoreceptor, Dualchrome1, isolated from a cosmopolitan green alga.</title>
        <authorList>
            <person name="Suzuki S."/>
            <person name="Kawachi M."/>
        </authorList>
    </citation>
    <scope>NUCLEOTIDE SEQUENCE</scope>
    <source>
        <strain evidence="6">NIES 2893</strain>
    </source>
</reference>
<dbReference type="SUPFAM" id="SSF51197">
    <property type="entry name" value="Clavaminate synthase-like"/>
    <property type="match status" value="1"/>
</dbReference>
<proteinExistence type="inferred from homology"/>
<dbReference type="Proteomes" id="UP000660262">
    <property type="component" value="Unassembled WGS sequence"/>
</dbReference>
<dbReference type="InterPro" id="IPR008775">
    <property type="entry name" value="Phytyl_CoA_dOase-like"/>
</dbReference>
<accession>A0A830HU63</accession>
<evidence type="ECO:0000256" key="3">
    <source>
        <dbReference type="ARBA" id="ARBA00048448"/>
    </source>
</evidence>
<dbReference type="InterPro" id="IPR010775">
    <property type="entry name" value="DUF1365"/>
</dbReference>
<dbReference type="EC" id="1.4.3.4" evidence="2"/>
<keyword evidence="7" id="KW-1185">Reference proteome</keyword>
<feature type="region of interest" description="Disordered" evidence="4">
    <location>
        <begin position="846"/>
        <end position="865"/>
    </location>
</feature>
<evidence type="ECO:0000256" key="1">
    <source>
        <dbReference type="ARBA" id="ARBA00005995"/>
    </source>
</evidence>
<feature type="domain" description="Amine oxidase" evidence="5">
    <location>
        <begin position="493"/>
        <end position="748"/>
    </location>
</feature>
<dbReference type="SUPFAM" id="SSF51905">
    <property type="entry name" value="FAD/NAD(P)-binding domain"/>
    <property type="match status" value="1"/>
</dbReference>
<feature type="compositionally biased region" description="Acidic residues" evidence="4">
    <location>
        <begin position="901"/>
        <end position="917"/>
    </location>
</feature>